<reference evidence="1 2" key="1">
    <citation type="submission" date="2024-01" db="EMBL/GenBank/DDBJ databases">
        <title>Genome assemblies of Stephania.</title>
        <authorList>
            <person name="Yang L."/>
        </authorList>
    </citation>
    <scope>NUCLEOTIDE SEQUENCE [LARGE SCALE GENOMIC DNA]</scope>
    <source>
        <strain evidence="1">YNDBR</strain>
        <tissue evidence="1">Leaf</tissue>
    </source>
</reference>
<keyword evidence="2" id="KW-1185">Reference proteome</keyword>
<dbReference type="Proteomes" id="UP001420932">
    <property type="component" value="Unassembled WGS sequence"/>
</dbReference>
<comment type="caution">
    <text evidence="1">The sequence shown here is derived from an EMBL/GenBank/DDBJ whole genome shotgun (WGS) entry which is preliminary data.</text>
</comment>
<evidence type="ECO:0000313" key="1">
    <source>
        <dbReference type="EMBL" id="KAK9107352.1"/>
    </source>
</evidence>
<name>A0AAP0I276_9MAGN</name>
<proteinExistence type="predicted"/>
<organism evidence="1 2">
    <name type="scientific">Stephania yunnanensis</name>
    <dbReference type="NCBI Taxonomy" id="152371"/>
    <lineage>
        <taxon>Eukaryota</taxon>
        <taxon>Viridiplantae</taxon>
        <taxon>Streptophyta</taxon>
        <taxon>Embryophyta</taxon>
        <taxon>Tracheophyta</taxon>
        <taxon>Spermatophyta</taxon>
        <taxon>Magnoliopsida</taxon>
        <taxon>Ranunculales</taxon>
        <taxon>Menispermaceae</taxon>
        <taxon>Menispermoideae</taxon>
        <taxon>Cissampelideae</taxon>
        <taxon>Stephania</taxon>
    </lineage>
</organism>
<dbReference type="EMBL" id="JBBNAF010000010">
    <property type="protein sequence ID" value="KAK9107352.1"/>
    <property type="molecule type" value="Genomic_DNA"/>
</dbReference>
<sequence>MLMSGRNAKTNFPVLKTLDGDPKIDDHHHNYISSSSQAVGLSAILIAKLRKCTKHLHHL</sequence>
<protein>
    <submittedName>
        <fullName evidence="1">Uncharacterized protein</fullName>
    </submittedName>
</protein>
<evidence type="ECO:0000313" key="2">
    <source>
        <dbReference type="Proteomes" id="UP001420932"/>
    </source>
</evidence>
<dbReference type="AlphaFoldDB" id="A0AAP0I276"/>
<gene>
    <name evidence="1" type="ORF">Syun_023363</name>
</gene>
<accession>A0AAP0I276</accession>